<evidence type="ECO:0000313" key="4">
    <source>
        <dbReference type="Proteomes" id="UP000196084"/>
    </source>
</evidence>
<dbReference type="OrthoDB" id="168093at2157"/>
<dbReference type="Proteomes" id="UP000196084">
    <property type="component" value="Unassembled WGS sequence"/>
</dbReference>
<organism evidence="3 4">
    <name type="scientific">Natronolimnobius baerhuensis</name>
    <dbReference type="NCBI Taxonomy" id="253108"/>
    <lineage>
        <taxon>Archaea</taxon>
        <taxon>Methanobacteriati</taxon>
        <taxon>Methanobacteriota</taxon>
        <taxon>Stenosarchaea group</taxon>
        <taxon>Halobacteria</taxon>
        <taxon>Halobacteriales</taxon>
        <taxon>Natrialbaceae</taxon>
        <taxon>Natronolimnobius</taxon>
    </lineage>
</organism>
<sequence>MGSAEPQTVGLLTEPYLYEWQVRALKRLYERTDLEVTLVVSNERNAACVIDDWNTRDRIGLEDVRQFLTEIHRERAWTFVLAERNLARLVGETAPLWHRRALEDVSALTGTAHVQCRPDLTGSWAEFPESVVSQVEHRCDVVIRFGFGLIRGDILEAPDYGVLSFHPADIRRFRGLGPPAIFYDGRSVAGATLQRLTDSIDGGEIVAVDDVPIDDCDTMWDVFDRTATLQIDLLADGLENLSDPSFEPTTVPESELGAFYSRNQRRSLGFAARILARNLRGRLKRQYRQRVQTLDESEDTRPVDAETTPVSEPSDSRR</sequence>
<comment type="caution">
    <text evidence="3">The sequence shown here is derived from an EMBL/GenBank/DDBJ whole genome shotgun (WGS) entry which is preliminary data.</text>
</comment>
<dbReference type="Pfam" id="PF00551">
    <property type="entry name" value="Formyl_trans_N"/>
    <property type="match status" value="1"/>
</dbReference>
<keyword evidence="3" id="KW-0808">Transferase</keyword>
<keyword evidence="4" id="KW-1185">Reference proteome</keyword>
<dbReference type="SUPFAM" id="SSF53328">
    <property type="entry name" value="Formyltransferase"/>
    <property type="match status" value="1"/>
</dbReference>
<dbReference type="InterPro" id="IPR036477">
    <property type="entry name" value="Formyl_transf_N_sf"/>
</dbReference>
<dbReference type="AlphaFoldDB" id="A0A202EBZ2"/>
<dbReference type="GO" id="GO:0016740">
    <property type="term" value="F:transferase activity"/>
    <property type="evidence" value="ECO:0007669"/>
    <property type="project" value="UniProtKB-KW"/>
</dbReference>
<evidence type="ECO:0000313" key="3">
    <source>
        <dbReference type="EMBL" id="OVE85749.1"/>
    </source>
</evidence>
<reference evidence="3 4" key="1">
    <citation type="submission" date="2017-02" db="EMBL/GenBank/DDBJ databases">
        <title>Natronthermophilus aegyptiacus gen. nov.,sp. nov., an aerobic, extremely halophilic alkalithermophilic archaeon isolated from the athalassohaline Wadi An Natrun, Egypt.</title>
        <authorList>
            <person name="Zhao B."/>
        </authorList>
    </citation>
    <scope>NUCLEOTIDE SEQUENCE [LARGE SCALE GENOMIC DNA]</scope>
    <source>
        <strain evidence="3 4">CGMCC 1.3597</strain>
    </source>
</reference>
<feature type="compositionally biased region" description="Polar residues" evidence="1">
    <location>
        <begin position="308"/>
        <end position="318"/>
    </location>
</feature>
<accession>A0A202EBZ2</accession>
<evidence type="ECO:0000259" key="2">
    <source>
        <dbReference type="Pfam" id="PF00551"/>
    </source>
</evidence>
<dbReference type="Gene3D" id="3.40.50.170">
    <property type="entry name" value="Formyl transferase, N-terminal domain"/>
    <property type="match status" value="1"/>
</dbReference>
<evidence type="ECO:0000256" key="1">
    <source>
        <dbReference type="SAM" id="MobiDB-lite"/>
    </source>
</evidence>
<gene>
    <name evidence="3" type="ORF">B2G88_02730</name>
</gene>
<dbReference type="InterPro" id="IPR002376">
    <property type="entry name" value="Formyl_transf_N"/>
</dbReference>
<feature type="domain" description="Formyl transferase N-terminal" evidence="2">
    <location>
        <begin position="126"/>
        <end position="234"/>
    </location>
</feature>
<name>A0A202EBZ2_9EURY</name>
<dbReference type="EMBL" id="MWPH01000001">
    <property type="protein sequence ID" value="OVE85749.1"/>
    <property type="molecule type" value="Genomic_DNA"/>
</dbReference>
<proteinExistence type="predicted"/>
<dbReference type="RefSeq" id="WP_054863890.1">
    <property type="nucleotide sequence ID" value="NZ_MWPH01000001.1"/>
</dbReference>
<feature type="region of interest" description="Disordered" evidence="1">
    <location>
        <begin position="290"/>
        <end position="318"/>
    </location>
</feature>
<protein>
    <submittedName>
        <fullName evidence="3">Methionyl-tRNA formyltransferase</fullName>
    </submittedName>
</protein>